<evidence type="ECO:0000313" key="1">
    <source>
        <dbReference type="EnsemblPlants" id="AVESA.00010b.r2.2DG0336780.1.CDS.1"/>
    </source>
</evidence>
<organism evidence="1 2">
    <name type="scientific">Avena sativa</name>
    <name type="common">Oat</name>
    <dbReference type="NCBI Taxonomy" id="4498"/>
    <lineage>
        <taxon>Eukaryota</taxon>
        <taxon>Viridiplantae</taxon>
        <taxon>Streptophyta</taxon>
        <taxon>Embryophyta</taxon>
        <taxon>Tracheophyta</taxon>
        <taxon>Spermatophyta</taxon>
        <taxon>Magnoliopsida</taxon>
        <taxon>Liliopsida</taxon>
        <taxon>Poales</taxon>
        <taxon>Poaceae</taxon>
        <taxon>BOP clade</taxon>
        <taxon>Pooideae</taxon>
        <taxon>Poodae</taxon>
        <taxon>Poeae</taxon>
        <taxon>Poeae Chloroplast Group 1 (Aveneae type)</taxon>
        <taxon>Aveninae</taxon>
        <taxon>Avena</taxon>
    </lineage>
</organism>
<name>A0ACD5UXE1_AVESA</name>
<reference evidence="1" key="1">
    <citation type="submission" date="2021-05" db="EMBL/GenBank/DDBJ databases">
        <authorList>
            <person name="Scholz U."/>
            <person name="Mascher M."/>
            <person name="Fiebig A."/>
        </authorList>
    </citation>
    <scope>NUCLEOTIDE SEQUENCE [LARGE SCALE GENOMIC DNA]</scope>
</reference>
<reference evidence="1" key="2">
    <citation type="submission" date="2025-09" db="UniProtKB">
        <authorList>
            <consortium name="EnsemblPlants"/>
        </authorList>
    </citation>
    <scope>IDENTIFICATION</scope>
</reference>
<evidence type="ECO:0000313" key="2">
    <source>
        <dbReference type="Proteomes" id="UP001732700"/>
    </source>
</evidence>
<keyword evidence="2" id="KW-1185">Reference proteome</keyword>
<protein>
    <submittedName>
        <fullName evidence="1">Uncharacterized protein</fullName>
    </submittedName>
</protein>
<proteinExistence type="predicted"/>
<dbReference type="Proteomes" id="UP001732700">
    <property type="component" value="Chromosome 2D"/>
</dbReference>
<dbReference type="EnsemblPlants" id="AVESA.00010b.r2.2DG0336780.1">
    <property type="protein sequence ID" value="AVESA.00010b.r2.2DG0336780.1.CDS.1"/>
    <property type="gene ID" value="AVESA.00010b.r2.2DG0336780"/>
</dbReference>
<accession>A0ACD5UXE1</accession>
<sequence length="208" mass="22149">MIPTKRSLAASITIFDHAQADHAHTYVPAPKQKRPYVFGLAMAHHGSATTQKRKYPEEEETAGMCANGCGFFGDSATSGLCSKCYKEHVFAAASDATAERSVLVPAAVPTAPPEKKAKTIVSVASSDGAAEASVTPVKPPMAAATNRCAACRKKVGILGFRCRCEGTFCSVHRYSDKHDCGFDYKTAGRDKIAKQNPLVVADKIATRI</sequence>